<sequence>MMSKIKRQALLDNLNNNNAASNKFNGIQIQQVAQGVILKHGQCVKMICFTASFECAASIHGLGSVVVNIVYCFILDGFLVAAQLLEKGGVKGWTRKKGSFGFEDGFSNALVAALAVETVEC</sequence>
<dbReference type="AlphaFoldDB" id="A0A445DDV2"/>
<reference evidence="1 2" key="1">
    <citation type="submission" date="2019-01" db="EMBL/GenBank/DDBJ databases">
        <title>Sequencing of cultivated peanut Arachis hypogaea provides insights into genome evolution and oil improvement.</title>
        <authorList>
            <person name="Chen X."/>
        </authorList>
    </citation>
    <scope>NUCLEOTIDE SEQUENCE [LARGE SCALE GENOMIC DNA]</scope>
    <source>
        <strain evidence="2">cv. Fuhuasheng</strain>
        <tissue evidence="1">Leaves</tissue>
    </source>
</reference>
<dbReference type="EMBL" id="SDMP01000004">
    <property type="protein sequence ID" value="RYR61335.1"/>
    <property type="molecule type" value="Genomic_DNA"/>
</dbReference>
<evidence type="ECO:0000313" key="2">
    <source>
        <dbReference type="Proteomes" id="UP000289738"/>
    </source>
</evidence>
<comment type="caution">
    <text evidence="1">The sequence shown here is derived from an EMBL/GenBank/DDBJ whole genome shotgun (WGS) entry which is preliminary data.</text>
</comment>
<protein>
    <submittedName>
        <fullName evidence="1">Uncharacterized protein</fullName>
    </submittedName>
</protein>
<dbReference type="Proteomes" id="UP000289738">
    <property type="component" value="Chromosome A04"/>
</dbReference>
<name>A0A445DDV2_ARAHY</name>
<accession>A0A445DDV2</accession>
<proteinExistence type="predicted"/>
<gene>
    <name evidence="1" type="ORF">Ahy_A04g018497</name>
</gene>
<evidence type="ECO:0000313" key="1">
    <source>
        <dbReference type="EMBL" id="RYR61335.1"/>
    </source>
</evidence>
<organism evidence="1 2">
    <name type="scientific">Arachis hypogaea</name>
    <name type="common">Peanut</name>
    <dbReference type="NCBI Taxonomy" id="3818"/>
    <lineage>
        <taxon>Eukaryota</taxon>
        <taxon>Viridiplantae</taxon>
        <taxon>Streptophyta</taxon>
        <taxon>Embryophyta</taxon>
        <taxon>Tracheophyta</taxon>
        <taxon>Spermatophyta</taxon>
        <taxon>Magnoliopsida</taxon>
        <taxon>eudicotyledons</taxon>
        <taxon>Gunneridae</taxon>
        <taxon>Pentapetalae</taxon>
        <taxon>rosids</taxon>
        <taxon>fabids</taxon>
        <taxon>Fabales</taxon>
        <taxon>Fabaceae</taxon>
        <taxon>Papilionoideae</taxon>
        <taxon>50 kb inversion clade</taxon>
        <taxon>dalbergioids sensu lato</taxon>
        <taxon>Dalbergieae</taxon>
        <taxon>Pterocarpus clade</taxon>
        <taxon>Arachis</taxon>
    </lineage>
</organism>
<keyword evidence="2" id="KW-1185">Reference proteome</keyword>